<dbReference type="RefSeq" id="WP_203982618.1">
    <property type="nucleotide sequence ID" value="NZ_BOOU01000013.1"/>
</dbReference>
<evidence type="ECO:0000259" key="1">
    <source>
        <dbReference type="Pfam" id="PF04149"/>
    </source>
</evidence>
<evidence type="ECO:0000313" key="3">
    <source>
        <dbReference type="Proteomes" id="UP000655287"/>
    </source>
</evidence>
<keyword evidence="3" id="KW-1185">Reference proteome</keyword>
<accession>A0A919QXK4</accession>
<sequence length="64" mass="7156">MDLTNAHWRTSSYSSGNGGDCVQVATLPDAIAVRDSKRPTGGHLRISRTEWHDFLITIKEQAWT</sequence>
<dbReference type="AlphaFoldDB" id="A0A919QXK4"/>
<gene>
    <name evidence="2" type="ORF">Sru01_09660</name>
</gene>
<comment type="caution">
    <text evidence="2">The sequence shown here is derived from an EMBL/GenBank/DDBJ whole genome shotgun (WGS) entry which is preliminary data.</text>
</comment>
<dbReference type="Proteomes" id="UP000655287">
    <property type="component" value="Unassembled WGS sequence"/>
</dbReference>
<dbReference type="InterPro" id="IPR007278">
    <property type="entry name" value="DUF397"/>
</dbReference>
<reference evidence="2" key="1">
    <citation type="submission" date="2021-01" db="EMBL/GenBank/DDBJ databases">
        <title>Whole genome shotgun sequence of Sphaerisporangium rufum NBRC 109079.</title>
        <authorList>
            <person name="Komaki H."/>
            <person name="Tamura T."/>
        </authorList>
    </citation>
    <scope>NUCLEOTIDE SEQUENCE</scope>
    <source>
        <strain evidence="2">NBRC 109079</strain>
    </source>
</reference>
<evidence type="ECO:0000313" key="2">
    <source>
        <dbReference type="EMBL" id="GII75984.1"/>
    </source>
</evidence>
<protein>
    <recommendedName>
        <fullName evidence="1">DUF397 domain-containing protein</fullName>
    </recommendedName>
</protein>
<proteinExistence type="predicted"/>
<dbReference type="EMBL" id="BOOU01000013">
    <property type="protein sequence ID" value="GII75984.1"/>
    <property type="molecule type" value="Genomic_DNA"/>
</dbReference>
<organism evidence="2 3">
    <name type="scientific">Sphaerisporangium rufum</name>
    <dbReference type="NCBI Taxonomy" id="1381558"/>
    <lineage>
        <taxon>Bacteria</taxon>
        <taxon>Bacillati</taxon>
        <taxon>Actinomycetota</taxon>
        <taxon>Actinomycetes</taxon>
        <taxon>Streptosporangiales</taxon>
        <taxon>Streptosporangiaceae</taxon>
        <taxon>Sphaerisporangium</taxon>
    </lineage>
</organism>
<feature type="domain" description="DUF397" evidence="1">
    <location>
        <begin position="6"/>
        <end position="59"/>
    </location>
</feature>
<dbReference type="Pfam" id="PF04149">
    <property type="entry name" value="DUF397"/>
    <property type="match status" value="1"/>
</dbReference>
<name>A0A919QXK4_9ACTN</name>